<evidence type="ECO:0000256" key="5">
    <source>
        <dbReference type="ARBA" id="ARBA00022741"/>
    </source>
</evidence>
<evidence type="ECO:0000313" key="12">
    <source>
        <dbReference type="Proteomes" id="UP000031258"/>
    </source>
</evidence>
<reference evidence="11 12" key="1">
    <citation type="submission" date="2014-11" db="EMBL/GenBank/DDBJ databases">
        <title>A Rickettsiales Symbiont of Amoebae With Ancient Features.</title>
        <authorList>
            <person name="Schulz F."/>
            <person name="Martijn J."/>
            <person name="Wascher F."/>
            <person name="Kostanjsek R."/>
            <person name="Ettema T.J."/>
            <person name="Horn M."/>
        </authorList>
    </citation>
    <scope>NUCLEOTIDE SEQUENCE [LARGE SCALE GENOMIC DNA]</scope>
    <source>
        <strain evidence="11 12">UWC36</strain>
    </source>
</reference>
<keyword evidence="7 10" id="KW-1133">Transmembrane helix</keyword>
<comment type="caution">
    <text evidence="11">The sequence shown here is derived from an EMBL/GenBank/DDBJ whole genome shotgun (WGS) entry which is preliminary data.</text>
</comment>
<proteinExistence type="inferred from homology"/>
<protein>
    <recommendedName>
        <fullName evidence="10">ADP,ATP carrier protein</fullName>
    </recommendedName>
</protein>
<keyword evidence="12" id="KW-1185">Reference proteome</keyword>
<dbReference type="GO" id="GO:0005524">
    <property type="term" value="F:ATP binding"/>
    <property type="evidence" value="ECO:0007669"/>
    <property type="project" value="UniProtKB-KW"/>
</dbReference>
<evidence type="ECO:0000256" key="8">
    <source>
        <dbReference type="ARBA" id="ARBA00023136"/>
    </source>
</evidence>
<sequence length="451" mass="50741">MAKLIFSSLNIACTIYVLSILKGTKDTIIITELGAELISAVKLYGVLPAAVIFTLFYTKLSNLLTQIQIYHLLNGCFISYFLGFCFFLYPNTSLIHFDFSEVILRYPFFKYQLLMFANWSYSLFYILSEMWGGVMLPLMFWQIANRIYSMEEAKKYYPLLALIGEVGSVLSGVTLSILTRHKTSVSWEISLKYICITIFIAGLIISLSVYFLKKYISSEQTMRPIYSAKPGLIESFRAILSSKYIMLITVIVMCYGVSINLVEGVWKKHLGLLYPHSLDYCNFIAKIQVAMSCSSIFFILCSSIVLRKLSWRAGALVTPITMLIIGSLFFTLIVFKGSISQGWGGHNILFLCVIAGAIQNIVVKASKYSFFEPTKEMLYIPLDDELKSKGKSVADVLGEKGGKALGAFIQWSMLSFIAGATLVSISPYIFFIFLIVVVIWISSVVTLSRMF</sequence>
<dbReference type="PANTHER" id="PTHR31187:SF1">
    <property type="entry name" value="ADP,ATP CARRIER PROTEIN 1"/>
    <property type="match status" value="1"/>
</dbReference>
<dbReference type="GO" id="GO:0005471">
    <property type="term" value="F:ATP:ADP antiporter activity"/>
    <property type="evidence" value="ECO:0007669"/>
    <property type="project" value="InterPro"/>
</dbReference>
<organism evidence="11 12">
    <name type="scientific">Candidatus Jidaibacter acanthamoebae</name>
    <dbReference type="NCBI Taxonomy" id="86105"/>
    <lineage>
        <taxon>Bacteria</taxon>
        <taxon>Pseudomonadati</taxon>
        <taxon>Pseudomonadota</taxon>
        <taxon>Alphaproteobacteria</taxon>
        <taxon>Rickettsiales</taxon>
        <taxon>Candidatus Midichloriaceae</taxon>
        <taxon>Candidatus Jidaibacter</taxon>
    </lineage>
</organism>
<feature type="transmembrane region" description="Helical" evidence="10">
    <location>
        <begin position="347"/>
        <end position="363"/>
    </location>
</feature>
<feature type="transmembrane region" description="Helical" evidence="10">
    <location>
        <begin position="156"/>
        <end position="178"/>
    </location>
</feature>
<keyword evidence="6 10" id="KW-0067">ATP-binding</keyword>
<dbReference type="RefSeq" id="WP_039454651.1">
    <property type="nucleotide sequence ID" value="NZ_JSWE01000036.1"/>
</dbReference>
<feature type="transmembrane region" description="Helical" evidence="10">
    <location>
        <begin position="428"/>
        <end position="447"/>
    </location>
</feature>
<feature type="transmembrane region" description="Helical" evidence="10">
    <location>
        <begin position="244"/>
        <end position="263"/>
    </location>
</feature>
<comment type="function">
    <text evidence="9 10">Provides the rickettsial cell with host ATP in exchange for rickettsial ADP. This is an obligate exchange system. This energy acquiring activity is an important component of rickettsial parasitism.</text>
</comment>
<accession>A0A0C1R1C2</accession>
<comment type="similarity">
    <text evidence="2 10">Belongs to the ADP/ATP translocase tlc family.</text>
</comment>
<dbReference type="Proteomes" id="UP000031258">
    <property type="component" value="Unassembled WGS sequence"/>
</dbReference>
<evidence type="ECO:0000256" key="2">
    <source>
        <dbReference type="ARBA" id="ARBA00007127"/>
    </source>
</evidence>
<gene>
    <name evidence="11" type="ORF">NF27_BK00060</name>
</gene>
<evidence type="ECO:0000256" key="3">
    <source>
        <dbReference type="ARBA" id="ARBA00022448"/>
    </source>
</evidence>
<feature type="transmembrane region" description="Helical" evidence="10">
    <location>
        <begin position="313"/>
        <end position="335"/>
    </location>
</feature>
<keyword evidence="4 10" id="KW-0812">Transmembrane</keyword>
<evidence type="ECO:0000313" key="11">
    <source>
        <dbReference type="EMBL" id="KIE06085.1"/>
    </source>
</evidence>
<evidence type="ECO:0000256" key="1">
    <source>
        <dbReference type="ARBA" id="ARBA00004651"/>
    </source>
</evidence>
<dbReference type="PANTHER" id="PTHR31187">
    <property type="match status" value="1"/>
</dbReference>
<evidence type="ECO:0000256" key="10">
    <source>
        <dbReference type="RuleBase" id="RU363121"/>
    </source>
</evidence>
<feature type="transmembrane region" description="Helical" evidence="10">
    <location>
        <begin position="190"/>
        <end position="212"/>
    </location>
</feature>
<evidence type="ECO:0000256" key="9">
    <source>
        <dbReference type="ARBA" id="ARBA00024792"/>
    </source>
</evidence>
<evidence type="ECO:0000256" key="4">
    <source>
        <dbReference type="ARBA" id="ARBA00022692"/>
    </source>
</evidence>
<feature type="transmembrane region" description="Helical" evidence="10">
    <location>
        <begin position="35"/>
        <end position="57"/>
    </location>
</feature>
<feature type="transmembrane region" description="Helical" evidence="10">
    <location>
        <begin position="69"/>
        <end position="89"/>
    </location>
</feature>
<feature type="transmembrane region" description="Helical" evidence="10">
    <location>
        <begin position="123"/>
        <end position="144"/>
    </location>
</feature>
<dbReference type="STRING" id="86105.NF27_BK00060"/>
<keyword evidence="3 10" id="KW-0813">Transport</keyword>
<comment type="subcellular location">
    <subcellularLocation>
        <location evidence="1">Cell membrane</location>
        <topology evidence="1">Multi-pass membrane protein</topology>
    </subcellularLocation>
    <subcellularLocation>
        <location evidence="10">Membrane</location>
        <topology evidence="10">Multi-pass membrane protein</topology>
    </subcellularLocation>
</comment>
<dbReference type="InterPro" id="IPR004667">
    <property type="entry name" value="ADP_ATP_car_bac_type"/>
</dbReference>
<feature type="transmembrane region" description="Helical" evidence="10">
    <location>
        <begin position="283"/>
        <end position="306"/>
    </location>
</feature>
<keyword evidence="8 10" id="KW-0472">Membrane</keyword>
<dbReference type="AlphaFoldDB" id="A0A0C1R1C2"/>
<evidence type="ECO:0000256" key="6">
    <source>
        <dbReference type="ARBA" id="ARBA00022840"/>
    </source>
</evidence>
<evidence type="ECO:0000256" key="7">
    <source>
        <dbReference type="ARBA" id="ARBA00022989"/>
    </source>
</evidence>
<dbReference type="GO" id="GO:0005886">
    <property type="term" value="C:plasma membrane"/>
    <property type="evidence" value="ECO:0007669"/>
    <property type="project" value="UniProtKB-SubCell"/>
</dbReference>
<dbReference type="OrthoDB" id="19786at2"/>
<keyword evidence="5 10" id="KW-0547">Nucleotide-binding</keyword>
<dbReference type="Pfam" id="PF03219">
    <property type="entry name" value="TLC"/>
    <property type="match status" value="1"/>
</dbReference>
<dbReference type="EMBL" id="JSWE01000036">
    <property type="protein sequence ID" value="KIE06085.1"/>
    <property type="molecule type" value="Genomic_DNA"/>
</dbReference>
<name>A0A0C1R1C2_9RICK</name>